<dbReference type="InterPro" id="IPR019734">
    <property type="entry name" value="TPR_rpt"/>
</dbReference>
<reference evidence="5 6" key="1">
    <citation type="journal article" date="2018" name="Environ. Microbiol.">
        <title>Isolation and genomic characterization of Novimethylophilus kurashikiensis gen. nov. sp. nov., a new lanthanide-dependent methylotrophic species of Methylophilaceae.</title>
        <authorList>
            <person name="Lv H."/>
            <person name="Sahin N."/>
            <person name="Tani A."/>
        </authorList>
    </citation>
    <scope>NUCLEOTIDE SEQUENCE [LARGE SCALE GENOMIC DNA]</scope>
    <source>
        <strain evidence="5 6">La2-4</strain>
    </source>
</reference>
<gene>
    <name evidence="5" type="ORF">NMK_0937</name>
</gene>
<proteinExistence type="predicted"/>
<evidence type="ECO:0000259" key="4">
    <source>
        <dbReference type="Pfam" id="PF24125"/>
    </source>
</evidence>
<feature type="signal peptide" evidence="3">
    <location>
        <begin position="1"/>
        <end position="19"/>
    </location>
</feature>
<feature type="repeat" description="TPR" evidence="1">
    <location>
        <begin position="93"/>
        <end position="126"/>
    </location>
</feature>
<keyword evidence="6" id="KW-1185">Reference proteome</keyword>
<dbReference type="EMBL" id="BDOQ01000003">
    <property type="protein sequence ID" value="GBG13390.1"/>
    <property type="molecule type" value="Genomic_DNA"/>
</dbReference>
<dbReference type="Gene3D" id="3.10.450.50">
    <property type="match status" value="1"/>
</dbReference>
<organism evidence="5 6">
    <name type="scientific">Novimethylophilus kurashikiensis</name>
    <dbReference type="NCBI Taxonomy" id="1825523"/>
    <lineage>
        <taxon>Bacteria</taxon>
        <taxon>Pseudomonadati</taxon>
        <taxon>Pseudomonadota</taxon>
        <taxon>Betaproteobacteria</taxon>
        <taxon>Nitrosomonadales</taxon>
        <taxon>Methylophilaceae</taxon>
        <taxon>Novimethylophilus</taxon>
    </lineage>
</organism>
<feature type="region of interest" description="Disordered" evidence="2">
    <location>
        <begin position="234"/>
        <end position="266"/>
    </location>
</feature>
<dbReference type="SUPFAM" id="SSF54427">
    <property type="entry name" value="NTF2-like"/>
    <property type="match status" value="1"/>
</dbReference>
<dbReference type="SMART" id="SM00028">
    <property type="entry name" value="TPR"/>
    <property type="match status" value="2"/>
</dbReference>
<dbReference type="Proteomes" id="UP000245081">
    <property type="component" value="Unassembled WGS sequence"/>
</dbReference>
<dbReference type="AlphaFoldDB" id="A0A2R5F4Q8"/>
<sequence length="383" mass="42182">MKIRIAIFLLLMWTWPSVAADAVYDINQLVKKGKPDQALEQIDAYLAAQPKNAWGRNITQMRFLKGVLLADQKRTADAIQVFTRLTQDYPDLPEPYNNLAALYAGQGQYEKARDVLERGLRTDPVYATSYRNLNEVYAQLANRAYDHTLQASKESSPALIKELCDNYSRVARQAVGRGQSMTGDVALVRDIPKSRSSAAAPPSKVDVDEMAVAGIDDEPPVPVAFNNPGYKPASPAPSAVVVPSSQKPEAAKPPLAKETTVQPAEKAPSVDEKAVLAAVNAWAASWARKDVAGYLTYYAKDFHTPNGMSRGDWAQQRRERIGKPKSIKVTVETPKVVAQDASHATVNFRQGYRSDNLQSSTRKTLVMVKVGTRWLIQDERVGG</sequence>
<feature type="domain" description="Cds6 C-terminal" evidence="4">
    <location>
        <begin position="275"/>
        <end position="379"/>
    </location>
</feature>
<protein>
    <recommendedName>
        <fullName evidence="4">Cds6 C-terminal domain-containing protein</fullName>
    </recommendedName>
</protein>
<keyword evidence="3" id="KW-0732">Signal</keyword>
<evidence type="ECO:0000256" key="2">
    <source>
        <dbReference type="SAM" id="MobiDB-lite"/>
    </source>
</evidence>
<evidence type="ECO:0000256" key="3">
    <source>
        <dbReference type="SAM" id="SignalP"/>
    </source>
</evidence>
<dbReference type="Pfam" id="PF14559">
    <property type="entry name" value="TPR_19"/>
    <property type="match status" value="1"/>
</dbReference>
<accession>A0A2R5F4Q8</accession>
<dbReference type="RefSeq" id="WP_109014598.1">
    <property type="nucleotide sequence ID" value="NZ_BDOQ01000003.1"/>
</dbReference>
<feature type="compositionally biased region" description="Low complexity" evidence="2">
    <location>
        <begin position="234"/>
        <end position="245"/>
    </location>
</feature>
<dbReference type="OrthoDB" id="5294075at2"/>
<dbReference type="InterPro" id="IPR032710">
    <property type="entry name" value="NTF2-like_dom_sf"/>
</dbReference>
<dbReference type="Pfam" id="PF24125">
    <property type="entry name" value="Cds6_C"/>
    <property type="match status" value="1"/>
</dbReference>
<dbReference type="PROSITE" id="PS50005">
    <property type="entry name" value="TPR"/>
    <property type="match status" value="1"/>
</dbReference>
<evidence type="ECO:0000313" key="5">
    <source>
        <dbReference type="EMBL" id="GBG13390.1"/>
    </source>
</evidence>
<comment type="caution">
    <text evidence="5">The sequence shown here is derived from an EMBL/GenBank/DDBJ whole genome shotgun (WGS) entry which is preliminary data.</text>
</comment>
<evidence type="ECO:0000313" key="6">
    <source>
        <dbReference type="Proteomes" id="UP000245081"/>
    </source>
</evidence>
<dbReference type="InterPro" id="IPR056203">
    <property type="entry name" value="Cds6_C"/>
</dbReference>
<feature type="chain" id="PRO_5015351323" description="Cds6 C-terminal domain-containing protein" evidence="3">
    <location>
        <begin position="20"/>
        <end position="383"/>
    </location>
</feature>
<keyword evidence="1" id="KW-0802">TPR repeat</keyword>
<dbReference type="SUPFAM" id="SSF48452">
    <property type="entry name" value="TPR-like"/>
    <property type="match status" value="1"/>
</dbReference>
<dbReference type="InterPro" id="IPR011990">
    <property type="entry name" value="TPR-like_helical_dom_sf"/>
</dbReference>
<dbReference type="Gene3D" id="1.25.40.10">
    <property type="entry name" value="Tetratricopeptide repeat domain"/>
    <property type="match status" value="1"/>
</dbReference>
<name>A0A2R5F4Q8_9PROT</name>
<evidence type="ECO:0000256" key="1">
    <source>
        <dbReference type="PROSITE-ProRule" id="PRU00339"/>
    </source>
</evidence>